<dbReference type="CDD" id="cd00839">
    <property type="entry name" value="MPP_PAPs"/>
    <property type="match status" value="1"/>
</dbReference>
<dbReference type="Pfam" id="PF00149">
    <property type="entry name" value="Metallophos"/>
    <property type="match status" value="1"/>
</dbReference>
<evidence type="ECO:0000313" key="5">
    <source>
        <dbReference type="Proteomes" id="UP001497623"/>
    </source>
</evidence>
<keyword evidence="1" id="KW-0325">Glycoprotein</keyword>
<accession>A0AAV2S287</accession>
<dbReference type="GO" id="GO:0016787">
    <property type="term" value="F:hydrolase activity"/>
    <property type="evidence" value="ECO:0007669"/>
    <property type="project" value="InterPro"/>
</dbReference>
<evidence type="ECO:0000313" key="4">
    <source>
        <dbReference type="EMBL" id="CAL4149642.1"/>
    </source>
</evidence>
<evidence type="ECO:0000256" key="1">
    <source>
        <dbReference type="ARBA" id="ARBA00023180"/>
    </source>
</evidence>
<keyword evidence="5" id="KW-1185">Reference proteome</keyword>
<dbReference type="SUPFAM" id="SSF56300">
    <property type="entry name" value="Metallo-dependent phosphatases"/>
    <property type="match status" value="1"/>
</dbReference>
<organism evidence="4 5">
    <name type="scientific">Meganyctiphanes norvegica</name>
    <name type="common">Northern krill</name>
    <name type="synonym">Thysanopoda norvegica</name>
    <dbReference type="NCBI Taxonomy" id="48144"/>
    <lineage>
        <taxon>Eukaryota</taxon>
        <taxon>Metazoa</taxon>
        <taxon>Ecdysozoa</taxon>
        <taxon>Arthropoda</taxon>
        <taxon>Crustacea</taxon>
        <taxon>Multicrustacea</taxon>
        <taxon>Malacostraca</taxon>
        <taxon>Eumalacostraca</taxon>
        <taxon>Eucarida</taxon>
        <taxon>Euphausiacea</taxon>
        <taxon>Euphausiidae</taxon>
        <taxon>Meganyctiphanes</taxon>
    </lineage>
</organism>
<feature type="domain" description="Calcineurin-like phosphoesterase" evidence="2">
    <location>
        <begin position="261"/>
        <end position="354"/>
    </location>
</feature>
<gene>
    <name evidence="4" type="ORF">MNOR_LOCUS30484</name>
</gene>
<reference evidence="4 5" key="1">
    <citation type="submission" date="2024-05" db="EMBL/GenBank/DDBJ databases">
        <authorList>
            <person name="Wallberg A."/>
        </authorList>
    </citation>
    <scope>NUCLEOTIDE SEQUENCE [LARGE SCALE GENOMIC DNA]</scope>
</reference>
<dbReference type="InterPro" id="IPR004843">
    <property type="entry name" value="Calcineurin-like_PHP"/>
</dbReference>
<dbReference type="InterPro" id="IPR025733">
    <property type="entry name" value="PAPs_C"/>
</dbReference>
<dbReference type="Gene3D" id="3.60.21.10">
    <property type="match status" value="1"/>
</dbReference>
<feature type="non-terminal residue" evidence="4">
    <location>
        <position position="457"/>
    </location>
</feature>
<dbReference type="PANTHER" id="PTHR45867:SF3">
    <property type="entry name" value="ACID PHOSPHATASE TYPE 7"/>
    <property type="match status" value="1"/>
</dbReference>
<feature type="domain" description="Purple acid phosphatase C-terminal" evidence="3">
    <location>
        <begin position="379"/>
        <end position="440"/>
    </location>
</feature>
<dbReference type="InterPro" id="IPR029052">
    <property type="entry name" value="Metallo-depent_PP-like"/>
</dbReference>
<sequence length="457" mass="53476">MTDSSTLYPSNLVLGLTSRETADLAKNVMTYCCFSNDDNIRSSERKWRTIINEKLNTAYSVADSQSFVNLTHRNLTKRPIMMRGWIGNWSYEGANEQKTLARSGILKICSRKILLYEQNPRSLHKGHFWEVFGWLKIFIFFDNPRKWPLNVVFYKKNLHNNIELTKNLTFETQFPIYSGVSRMTKFGHAVHSGPEKDKMILMMTITTCCFAYVICDLQHFSSNFSNYRARFSMPEYESFESLFFSWDMGPVHFIAVNTEAYYFLEFGIKPLSNQYAWLLNDLEAATQPEARKERPWIILYGHRPMYCSNADHDDCKRKGCLTRVGMPLMHWYAMEPLLDKYGVDLAVWAHEHSYERLWPIYNYAVHNGTLEAPYTNPKAPVHIITGSAGCNEIHDHFQNEQPDWSAFRSIDYGYTRLTVFNNTHLHLQQVSDDQEGDIIDDMWLVRDLHVSYSQLRN</sequence>
<dbReference type="Proteomes" id="UP001497623">
    <property type="component" value="Unassembled WGS sequence"/>
</dbReference>
<comment type="caution">
    <text evidence="4">The sequence shown here is derived from an EMBL/GenBank/DDBJ whole genome shotgun (WGS) entry which is preliminary data.</text>
</comment>
<dbReference type="InterPro" id="IPR041792">
    <property type="entry name" value="MPP_PAP"/>
</dbReference>
<evidence type="ECO:0000259" key="3">
    <source>
        <dbReference type="Pfam" id="PF14008"/>
    </source>
</evidence>
<evidence type="ECO:0008006" key="6">
    <source>
        <dbReference type="Google" id="ProtNLM"/>
    </source>
</evidence>
<dbReference type="AlphaFoldDB" id="A0AAV2S287"/>
<name>A0AAV2S287_MEGNR</name>
<proteinExistence type="predicted"/>
<dbReference type="PANTHER" id="PTHR45867">
    <property type="entry name" value="PURPLE ACID PHOSPHATASE"/>
    <property type="match status" value="1"/>
</dbReference>
<protein>
    <recommendedName>
        <fullName evidence="6">Purple acid phosphatase</fullName>
    </recommendedName>
</protein>
<evidence type="ECO:0000259" key="2">
    <source>
        <dbReference type="Pfam" id="PF00149"/>
    </source>
</evidence>
<dbReference type="EMBL" id="CAXKWB010037330">
    <property type="protein sequence ID" value="CAL4149642.1"/>
    <property type="molecule type" value="Genomic_DNA"/>
</dbReference>
<dbReference type="Pfam" id="PF14008">
    <property type="entry name" value="Metallophos_C"/>
    <property type="match status" value="1"/>
</dbReference>